<proteinExistence type="predicted"/>
<feature type="transmembrane region" description="Helical" evidence="3">
    <location>
        <begin position="997"/>
        <end position="1015"/>
    </location>
</feature>
<keyword evidence="1" id="KW-0732">Signal</keyword>
<sequence length="1020" mass="107886">MNRKYRITAALLALVVAVSVTALAAPVAAQSVDNVDVTLSDSNGDGLDDAVTVDVSVTDDGAATAVEFGSGTTVDLSATDEGQAPVVSINDNQQNENVTFGSTGYTGTYTVEGTLSGQSDGDSVDVTAWIGAVSQSDADDTATASATVQNTTDGDDGGNGDDGDEVTVTPGDRNQNGPFGTGEIYLGEAGNRPTVFQGESDIQFIAPDGSSIDTLTSTDDQNRVLDVPIGTSEETGAYTIQGTDAADDPGAVVQEPEVTSLEIINVNGEDVSSVTQGNEIAIGVDFNYGNAEPLDPEVLDDEGVDVTGQYVQAGALEGTDGYEDLLGNDSDLEEAQKEKVENEGYDYLISANFGDSGQFEIVAGPDGDGDLADIDSATSTEVLEVASDDDPELELEQDTASQGEEVDVEVTNVEDGDTYYVAIQTDDRRDDNSPVDRYVNDVFVNAGDTENTGVTDDDEYYYAEVEADGTSGLTRIDTEFLDDTSIDIYLYGEGDQDVDYVGDTDFEQDDVSLEVSQAQITVDSPGQTYVPGQEVDLNGTVSEGVDDVAVFIRDRDNYFHVTNISVDDDDDTYEETDFDLSEDSNTQDAADIVGQPGVYRYGVIDLQDVVAAQNDPDSETDRPFVGSNVDANAGLTSSDFSSGASVQQSLRVAEPSLEGAIETYNGEVFASDDVDITGTLIGPREFVTLFTDSRGNTVVNTYNADRDNGEIDEEDITINSLSTGNVRGTILSPGRDTSFGDGTLSIPQSEVPAGLEAPLEGTVDNFVAVANVAGQGRTQSQVTELLLSETVEDAASDDLIVAEEFRLRDDSSTQIEDVVPSQISDNATGIVDIEVGEEMVVRGTTNRNPDDATIVVEATEGPSLAELGTAVTDEWGYDGEWNVTIDVPESVEPGQYTIQSDDGDRISEANVTVAAEGTFEPGERVGDQLGELRNEIEELQSTVDNLESERNDLEEQVTTLEDENSQLEADLEAAQNDTDTGGADDTNETDDGQGQPGFTAVAALISLIAVALLAIRRQEE</sequence>
<evidence type="ECO:0000256" key="3">
    <source>
        <dbReference type="SAM" id="Phobius"/>
    </source>
</evidence>
<keyword evidence="3" id="KW-1133">Transmembrane helix</keyword>
<dbReference type="Gene3D" id="1.20.5.1000">
    <property type="entry name" value="arf6 gtpase in complex with a specific effector, jip4"/>
    <property type="match status" value="1"/>
</dbReference>
<evidence type="ECO:0000313" key="6">
    <source>
        <dbReference type="Proteomes" id="UP001149411"/>
    </source>
</evidence>
<dbReference type="EMBL" id="RKLV01000001">
    <property type="protein sequence ID" value="MCX2817779.1"/>
    <property type="molecule type" value="Genomic_DNA"/>
</dbReference>
<dbReference type="Proteomes" id="UP001149411">
    <property type="component" value="Unassembled WGS sequence"/>
</dbReference>
<organism evidence="5 6">
    <name type="scientific">Halorutilus salinus</name>
    <dbReference type="NCBI Taxonomy" id="2487751"/>
    <lineage>
        <taxon>Archaea</taxon>
        <taxon>Methanobacteriati</taxon>
        <taxon>Methanobacteriota</taxon>
        <taxon>Stenosarchaea group</taxon>
        <taxon>Halobacteria</taxon>
        <taxon>Halorutilales</taxon>
        <taxon>Halorutilaceae</taxon>
        <taxon>Halorutilus</taxon>
    </lineage>
</organism>
<feature type="compositionally biased region" description="Acidic residues" evidence="2">
    <location>
        <begin position="153"/>
        <end position="165"/>
    </location>
</feature>
<evidence type="ECO:0000256" key="1">
    <source>
        <dbReference type="ARBA" id="ARBA00022729"/>
    </source>
</evidence>
<evidence type="ECO:0000256" key="2">
    <source>
        <dbReference type="SAM" id="MobiDB-lite"/>
    </source>
</evidence>
<keyword evidence="3" id="KW-0472">Membrane</keyword>
<feature type="domain" description="PGF-CTERM archaeal protein-sorting signal" evidence="4">
    <location>
        <begin position="995"/>
        <end position="1017"/>
    </location>
</feature>
<feature type="region of interest" description="Disordered" evidence="2">
    <location>
        <begin position="975"/>
        <end position="995"/>
    </location>
</feature>
<dbReference type="AlphaFoldDB" id="A0A9Q4C3H4"/>
<feature type="region of interest" description="Disordered" evidence="2">
    <location>
        <begin position="136"/>
        <end position="182"/>
    </location>
</feature>
<feature type="compositionally biased region" description="Low complexity" evidence="2">
    <location>
        <begin position="136"/>
        <end position="152"/>
    </location>
</feature>
<dbReference type="NCBIfam" id="TIGR04126">
    <property type="entry name" value="PGF_CTERM"/>
    <property type="match status" value="1"/>
</dbReference>
<reference evidence="5" key="1">
    <citation type="submission" date="2022-09" db="EMBL/GenBank/DDBJ databases">
        <title>Haloadaptaus new haloarchaeum isolated from saline soil.</title>
        <authorList>
            <person name="Duran-Viseras A."/>
            <person name="Sanchez-Porro C."/>
            <person name="Ventosa A."/>
        </authorList>
    </citation>
    <scope>NUCLEOTIDE SEQUENCE</scope>
    <source>
        <strain evidence="5">F3-133</strain>
    </source>
</reference>
<protein>
    <submittedName>
        <fullName evidence="5">PGF-CTERM sorting domain-containing protein</fullName>
    </submittedName>
</protein>
<dbReference type="Pfam" id="PF18204">
    <property type="entry name" value="PGF-CTERM"/>
    <property type="match status" value="1"/>
</dbReference>
<dbReference type="GO" id="GO:0005886">
    <property type="term" value="C:plasma membrane"/>
    <property type="evidence" value="ECO:0007669"/>
    <property type="project" value="UniProtKB-SubCell"/>
</dbReference>
<dbReference type="InterPro" id="IPR026371">
    <property type="entry name" value="PGF_CTERM"/>
</dbReference>
<dbReference type="RefSeq" id="WP_266085252.1">
    <property type="nucleotide sequence ID" value="NZ_RKLV01000001.1"/>
</dbReference>
<comment type="caution">
    <text evidence="5">The sequence shown here is derived from an EMBL/GenBank/DDBJ whole genome shotgun (WGS) entry which is preliminary data.</text>
</comment>
<name>A0A9Q4C3H4_9EURY</name>
<accession>A0A9Q4C3H4</accession>
<evidence type="ECO:0000259" key="4">
    <source>
        <dbReference type="Pfam" id="PF18204"/>
    </source>
</evidence>
<keyword evidence="3" id="KW-0812">Transmembrane</keyword>
<dbReference type="GO" id="GO:0030115">
    <property type="term" value="C:S-layer"/>
    <property type="evidence" value="ECO:0007669"/>
    <property type="project" value="UniProtKB-SubCell"/>
</dbReference>
<keyword evidence="6" id="KW-1185">Reference proteome</keyword>
<gene>
    <name evidence="5" type="ORF">EGH25_00165</name>
</gene>
<evidence type="ECO:0000313" key="5">
    <source>
        <dbReference type="EMBL" id="MCX2817779.1"/>
    </source>
</evidence>